<gene>
    <name evidence="1" type="ORF">SAMN05421795_10554</name>
</gene>
<evidence type="ECO:0008006" key="3">
    <source>
        <dbReference type="Google" id="ProtNLM"/>
    </source>
</evidence>
<keyword evidence="2" id="KW-1185">Reference proteome</keyword>
<evidence type="ECO:0000313" key="2">
    <source>
        <dbReference type="Proteomes" id="UP000186098"/>
    </source>
</evidence>
<dbReference type="STRING" id="407234.SAMN05421795_10554"/>
<dbReference type="InterPro" id="IPR021323">
    <property type="entry name" value="DUF2927"/>
</dbReference>
<dbReference type="Pfam" id="PF11150">
    <property type="entry name" value="DUF2927"/>
    <property type="match status" value="1"/>
</dbReference>
<sequence>MARASSATLGLPEVRASTAGLTPLPPARSRPAVISNATLARDFMELSFNLESGRALPVLTRFEGPVRVSTAGPAPQGAEAELARLIGRLRAEAGIDIAPGTAATNDITVQFVPRQALVSAVPNVACFVVPNVRSWDEYMKLRRSGATDWARLRTRSHATVFIPSDTAPQEVRDCLHEEIAQALGPLNDLYRLPDSVFNDDNFHAVLTPFDMKILRAYYAPELHSGLSAPEVGARLPGILARINPAGGSARAAAPAAGPTPQTFPRLLSRALGGRGSNAMRVRAARDALAYASAQGWNDTRTAFAWFALGRLTMTSAPQQSVSAFLNAGRIYRATPGARIQAAHVDMQLAALALQDGRAQDAVALVGRAMGPAIRGDNPALVATLHLIRAEAYGALGAGAQAEQARLDAASWARYGYGSDAAVRRRAADIAALARSSRG</sequence>
<reference evidence="2" key="1">
    <citation type="submission" date="2017-01" db="EMBL/GenBank/DDBJ databases">
        <authorList>
            <person name="Varghese N."/>
            <person name="Submissions S."/>
        </authorList>
    </citation>
    <scope>NUCLEOTIDE SEQUENCE [LARGE SCALE GENOMIC DNA]</scope>
    <source>
        <strain evidence="2">DSM 18714</strain>
    </source>
</reference>
<protein>
    <recommendedName>
        <fullName evidence="3">ATP-dependent transcriptional regulator</fullName>
    </recommendedName>
</protein>
<dbReference type="AlphaFoldDB" id="A0A1N7M1T0"/>
<accession>A0A1N7M1T0</accession>
<name>A0A1N7M1T0_9RHOB</name>
<organism evidence="1 2">
    <name type="scientific">Phaeovulum vinaykumarii</name>
    <dbReference type="NCBI Taxonomy" id="407234"/>
    <lineage>
        <taxon>Bacteria</taxon>
        <taxon>Pseudomonadati</taxon>
        <taxon>Pseudomonadota</taxon>
        <taxon>Alphaproteobacteria</taxon>
        <taxon>Rhodobacterales</taxon>
        <taxon>Paracoccaceae</taxon>
        <taxon>Phaeovulum</taxon>
    </lineage>
</organism>
<dbReference type="Proteomes" id="UP000186098">
    <property type="component" value="Unassembled WGS sequence"/>
</dbReference>
<proteinExistence type="predicted"/>
<evidence type="ECO:0000313" key="1">
    <source>
        <dbReference type="EMBL" id="SIS79891.1"/>
    </source>
</evidence>
<dbReference type="EMBL" id="FTOM01000005">
    <property type="protein sequence ID" value="SIS79891.1"/>
    <property type="molecule type" value="Genomic_DNA"/>
</dbReference>
<dbReference type="RefSeq" id="WP_235816279.1">
    <property type="nucleotide sequence ID" value="NZ_FTOM01000005.1"/>
</dbReference>